<feature type="region of interest" description="Disordered" evidence="1">
    <location>
        <begin position="29"/>
        <end position="57"/>
    </location>
</feature>
<evidence type="ECO:0000256" key="1">
    <source>
        <dbReference type="SAM" id="MobiDB-lite"/>
    </source>
</evidence>
<organism evidence="3 4">
    <name type="scientific">Streptomyces nojiriensis</name>
    <dbReference type="NCBI Taxonomy" id="66374"/>
    <lineage>
        <taxon>Bacteria</taxon>
        <taxon>Bacillati</taxon>
        <taxon>Actinomycetota</taxon>
        <taxon>Actinomycetes</taxon>
        <taxon>Kitasatosporales</taxon>
        <taxon>Streptomycetaceae</taxon>
        <taxon>Streptomyces</taxon>
    </lineage>
</organism>
<reference evidence="4" key="1">
    <citation type="submission" date="2023-07" db="EMBL/GenBank/DDBJ databases">
        <title>Whole genome shotgun sequence of Streptomyces nojiriensis NBRC 13794.</title>
        <authorList>
            <person name="Komaki H."/>
            <person name="Tamura T."/>
        </authorList>
    </citation>
    <scope>NUCLEOTIDE SEQUENCE [LARGE SCALE GENOMIC DNA]</scope>
    <source>
        <strain evidence="4">NBRC 13794</strain>
    </source>
</reference>
<gene>
    <name evidence="3" type="ORF">Snoj_25650</name>
</gene>
<feature type="chain" id="PRO_5045990171" evidence="2">
    <location>
        <begin position="28"/>
        <end position="98"/>
    </location>
</feature>
<dbReference type="EMBL" id="BNEC01000003">
    <property type="protein sequence ID" value="GHI68647.1"/>
    <property type="molecule type" value="Genomic_DNA"/>
</dbReference>
<proteinExistence type="predicted"/>
<evidence type="ECO:0000313" key="3">
    <source>
        <dbReference type="EMBL" id="GHI68647.1"/>
    </source>
</evidence>
<comment type="caution">
    <text evidence="3">The sequence shown here is derived from an EMBL/GenBank/DDBJ whole genome shotgun (WGS) entry which is preliminary data.</text>
</comment>
<accession>A0ABQ3SKT4</accession>
<protein>
    <submittedName>
        <fullName evidence="3">Uncharacterized protein</fullName>
    </submittedName>
</protein>
<evidence type="ECO:0000256" key="2">
    <source>
        <dbReference type="SAM" id="SignalP"/>
    </source>
</evidence>
<keyword evidence="4" id="KW-1185">Reference proteome</keyword>
<sequence length="98" mass="10584">MRIRTQVIGTLLGAALLAGGTVTTAAAAPRPAAPSATESVSDVTSTLPGWRNTHKRYPSASSCAWAGQTAWENDPRVTEWDCRLVESGRRYELWLNVV</sequence>
<dbReference type="GeneID" id="95594922"/>
<dbReference type="Proteomes" id="UP000613974">
    <property type="component" value="Unassembled WGS sequence"/>
</dbReference>
<evidence type="ECO:0000313" key="4">
    <source>
        <dbReference type="Proteomes" id="UP000613974"/>
    </source>
</evidence>
<feature type="compositionally biased region" description="Polar residues" evidence="1">
    <location>
        <begin position="38"/>
        <end position="47"/>
    </location>
</feature>
<dbReference type="RefSeq" id="WP_189746339.1">
    <property type="nucleotide sequence ID" value="NZ_BMRL01000021.1"/>
</dbReference>
<feature type="signal peptide" evidence="2">
    <location>
        <begin position="1"/>
        <end position="27"/>
    </location>
</feature>
<keyword evidence="2" id="KW-0732">Signal</keyword>
<name>A0ABQ3SKT4_9ACTN</name>